<name>A0A9Q3DCL2_9BASI</name>
<sequence length="903" mass="98953">MTRSLSNSASWTENLDTRYRQAKPSMVVTAIAAVGIIYGDIGTSPLYVMNGVFPADQPAPSPEDALGAISAVIWALTIVPLIKYSLIALEFGTGHGEGGPFALFAQLYPPEKDGEHRIMPSIHSVTSLPLVGATAFLQRPFVKPIIKLITLFAVALILSDGILTPAVSVCSAVSGIAIPAPSLKSSDITGISIAILVLIFFSQRFGTQKLALSFAPIVAVWLLLISAIGIYNITHHPGVFRAFDPSRAIMYFVRAKSLTPLSGILLAITGVEALFANLGQFSKGAIRLSFTCWIYPPLVFAYLGQGATLITNGPNVISNIFYKSIPGAEGGALWWIVWTSGLLATIVASQAMITASFSLIQQMVGLKSFPPVRIIYTSDKSQGQIYAPVINGLLLIGTVGVTAGFGADASLTSAYGFAVSGVLLATTFLLTMVMIHVKRLPVWIAITFFLLAGFIDGVFFASSLQKIPHGAWFTLALGCLLGLFLLFWTWAKGLEDKFDGKNRVKLSQLFVRYTPEAQDTQLSARQVESEYAELHSQEIEKSEKSAFESRNEVETLRGHSSPSPIPHQHSSNQLSSSSVLQISELALHEEPEQIGPDEIICLNEVTKQDSDIQAPSATLNESQKEDLLRDNHLNHQQRIVITEPDWEKDGLNGSSNGPHLSAIHKRRATTSLSSKPGTGSRMIGLRKATFELDGLTFNPHYMPDIVPSGPLPRLECFAFFHHLGIGIGAPHSFSALLKHQPALPRVVVFLTIRVVGVPHLQEEDKYLIDKLRTLAGFYLMTYRIGYREPLDLRGLAKPTLERILELERSFQLHEDSYLLEDEISKITRAANNTSHILPHYHCTSASLKVPETGYLRFFYRVYNSIRAVLLEEIYQRVSQNFPETSSFIVDESKVLRIGVNASI</sequence>
<dbReference type="GO" id="GO:0016020">
    <property type="term" value="C:membrane"/>
    <property type="evidence" value="ECO:0007669"/>
    <property type="project" value="UniProtKB-SubCell"/>
</dbReference>
<comment type="subcellular location">
    <subcellularLocation>
        <location evidence="1">Membrane</location>
        <topology evidence="1">Multi-pass membrane protein</topology>
    </subcellularLocation>
</comment>
<gene>
    <name evidence="13" type="ORF">O181_040519</name>
</gene>
<protein>
    <recommendedName>
        <fullName evidence="15">Potassium uptake protein</fullName>
    </recommendedName>
</protein>
<keyword evidence="3" id="KW-0633">Potassium transport</keyword>
<dbReference type="InterPro" id="IPR053951">
    <property type="entry name" value="K_trans_N"/>
</dbReference>
<dbReference type="Proteomes" id="UP000765509">
    <property type="component" value="Unassembled WGS sequence"/>
</dbReference>
<evidence type="ECO:0000259" key="12">
    <source>
        <dbReference type="Pfam" id="PF22776"/>
    </source>
</evidence>
<evidence type="ECO:0000256" key="3">
    <source>
        <dbReference type="ARBA" id="ARBA00022538"/>
    </source>
</evidence>
<keyword evidence="2" id="KW-0813">Transport</keyword>
<dbReference type="EMBL" id="AVOT02016002">
    <property type="protein sequence ID" value="MBW0500804.1"/>
    <property type="molecule type" value="Genomic_DNA"/>
</dbReference>
<proteinExistence type="predicted"/>
<evidence type="ECO:0000256" key="5">
    <source>
        <dbReference type="ARBA" id="ARBA00022958"/>
    </source>
</evidence>
<reference evidence="13" key="1">
    <citation type="submission" date="2021-03" db="EMBL/GenBank/DDBJ databases">
        <title>Draft genome sequence of rust myrtle Austropuccinia psidii MF-1, a brazilian biotype.</title>
        <authorList>
            <person name="Quecine M.C."/>
            <person name="Pachon D.M.R."/>
            <person name="Bonatelli M.L."/>
            <person name="Correr F.H."/>
            <person name="Franceschini L.M."/>
            <person name="Leite T.F."/>
            <person name="Margarido G.R.A."/>
            <person name="Almeida C.A."/>
            <person name="Ferrarezi J.A."/>
            <person name="Labate C.A."/>
        </authorList>
    </citation>
    <scope>NUCLEOTIDE SEQUENCE</scope>
    <source>
        <strain evidence="13">MF-1</strain>
    </source>
</reference>
<feature type="compositionally biased region" description="Low complexity" evidence="9">
    <location>
        <begin position="559"/>
        <end position="574"/>
    </location>
</feature>
<feature type="transmembrane region" description="Helical" evidence="10">
    <location>
        <begin position="470"/>
        <end position="491"/>
    </location>
</feature>
<feature type="region of interest" description="Disordered" evidence="9">
    <location>
        <begin position="537"/>
        <end position="574"/>
    </location>
</feature>
<evidence type="ECO:0000313" key="14">
    <source>
        <dbReference type="Proteomes" id="UP000765509"/>
    </source>
</evidence>
<accession>A0A9Q3DCL2</accession>
<keyword evidence="5" id="KW-0630">Potassium</keyword>
<keyword evidence="7" id="KW-0406">Ion transport</keyword>
<evidence type="ECO:0008006" key="15">
    <source>
        <dbReference type="Google" id="ProtNLM"/>
    </source>
</evidence>
<feature type="transmembrane region" description="Helical" evidence="10">
    <location>
        <begin position="210"/>
        <end position="233"/>
    </location>
</feature>
<keyword evidence="4 10" id="KW-0812">Transmembrane</keyword>
<feature type="region of interest" description="Disordered" evidence="9">
    <location>
        <begin position="649"/>
        <end position="679"/>
    </location>
</feature>
<evidence type="ECO:0000256" key="4">
    <source>
        <dbReference type="ARBA" id="ARBA00022692"/>
    </source>
</evidence>
<dbReference type="GO" id="GO:0015079">
    <property type="term" value="F:potassium ion transmembrane transporter activity"/>
    <property type="evidence" value="ECO:0007669"/>
    <property type="project" value="InterPro"/>
</dbReference>
<feature type="compositionally biased region" description="Basic and acidic residues" evidence="9">
    <location>
        <begin position="537"/>
        <end position="557"/>
    </location>
</feature>
<keyword evidence="14" id="KW-1185">Reference proteome</keyword>
<dbReference type="OrthoDB" id="504708at2759"/>
<feature type="transmembrane region" description="Helical" evidence="10">
    <location>
        <begin position="183"/>
        <end position="201"/>
    </location>
</feature>
<feature type="transmembrane region" description="Helical" evidence="10">
    <location>
        <begin position="442"/>
        <end position="464"/>
    </location>
</feature>
<dbReference type="Pfam" id="PF02705">
    <property type="entry name" value="K_trans"/>
    <property type="match status" value="1"/>
</dbReference>
<evidence type="ECO:0000256" key="1">
    <source>
        <dbReference type="ARBA" id="ARBA00004141"/>
    </source>
</evidence>
<dbReference type="Pfam" id="PF22776">
    <property type="entry name" value="K_trans_C"/>
    <property type="match status" value="1"/>
</dbReference>
<evidence type="ECO:0000256" key="2">
    <source>
        <dbReference type="ARBA" id="ARBA00022448"/>
    </source>
</evidence>
<feature type="transmembrane region" description="Helical" evidence="10">
    <location>
        <begin position="385"/>
        <end position="407"/>
    </location>
</feature>
<feature type="transmembrane region" description="Helical" evidence="10">
    <location>
        <begin position="68"/>
        <end position="86"/>
    </location>
</feature>
<feature type="transmembrane region" description="Helical" evidence="10">
    <location>
        <begin position="27"/>
        <end position="48"/>
    </location>
</feature>
<evidence type="ECO:0000313" key="13">
    <source>
        <dbReference type="EMBL" id="MBW0500804.1"/>
    </source>
</evidence>
<organism evidence="13 14">
    <name type="scientific">Austropuccinia psidii MF-1</name>
    <dbReference type="NCBI Taxonomy" id="1389203"/>
    <lineage>
        <taxon>Eukaryota</taxon>
        <taxon>Fungi</taxon>
        <taxon>Dikarya</taxon>
        <taxon>Basidiomycota</taxon>
        <taxon>Pucciniomycotina</taxon>
        <taxon>Pucciniomycetes</taxon>
        <taxon>Pucciniales</taxon>
        <taxon>Sphaerophragmiaceae</taxon>
        <taxon>Austropuccinia</taxon>
    </lineage>
</organism>
<evidence type="ECO:0000256" key="8">
    <source>
        <dbReference type="ARBA" id="ARBA00023136"/>
    </source>
</evidence>
<evidence type="ECO:0000256" key="6">
    <source>
        <dbReference type="ARBA" id="ARBA00022989"/>
    </source>
</evidence>
<evidence type="ECO:0000256" key="10">
    <source>
        <dbReference type="SAM" id="Phobius"/>
    </source>
</evidence>
<dbReference type="InterPro" id="IPR053952">
    <property type="entry name" value="K_trans_C"/>
</dbReference>
<dbReference type="PANTHER" id="PTHR30540:SF83">
    <property type="entry name" value="K+ POTASSIUM TRANSPORTER"/>
    <property type="match status" value="1"/>
</dbReference>
<evidence type="ECO:0000259" key="11">
    <source>
        <dbReference type="Pfam" id="PF02705"/>
    </source>
</evidence>
<feature type="domain" description="K+ potassium transporter C-terminal" evidence="12">
    <location>
        <begin position="728"/>
        <end position="900"/>
    </location>
</feature>
<feature type="transmembrane region" description="Helical" evidence="10">
    <location>
        <begin position="258"/>
        <end position="278"/>
    </location>
</feature>
<dbReference type="PANTHER" id="PTHR30540">
    <property type="entry name" value="OSMOTIC STRESS POTASSIUM TRANSPORTER"/>
    <property type="match status" value="1"/>
</dbReference>
<feature type="transmembrane region" description="Helical" evidence="10">
    <location>
        <begin position="148"/>
        <end position="177"/>
    </location>
</feature>
<evidence type="ECO:0000256" key="9">
    <source>
        <dbReference type="SAM" id="MobiDB-lite"/>
    </source>
</evidence>
<evidence type="ECO:0000256" key="7">
    <source>
        <dbReference type="ARBA" id="ARBA00023065"/>
    </source>
</evidence>
<feature type="transmembrane region" description="Helical" evidence="10">
    <location>
        <begin position="332"/>
        <end position="360"/>
    </location>
</feature>
<keyword evidence="6 10" id="KW-1133">Transmembrane helix</keyword>
<feature type="transmembrane region" description="Helical" evidence="10">
    <location>
        <begin position="413"/>
        <end position="435"/>
    </location>
</feature>
<comment type="caution">
    <text evidence="13">The sequence shown here is derived from an EMBL/GenBank/DDBJ whole genome shotgun (WGS) entry which is preliminary data.</text>
</comment>
<keyword evidence="8 10" id="KW-0472">Membrane</keyword>
<dbReference type="AlphaFoldDB" id="A0A9Q3DCL2"/>
<feature type="domain" description="K+ potassium transporter integral membrane" evidence="11">
    <location>
        <begin position="30"/>
        <end position="510"/>
    </location>
</feature>
<dbReference type="InterPro" id="IPR003855">
    <property type="entry name" value="K+_transporter"/>
</dbReference>